<organism evidence="4 5">
    <name type="scientific">Pseudolycoriella hygida</name>
    <dbReference type="NCBI Taxonomy" id="35572"/>
    <lineage>
        <taxon>Eukaryota</taxon>
        <taxon>Metazoa</taxon>
        <taxon>Ecdysozoa</taxon>
        <taxon>Arthropoda</taxon>
        <taxon>Hexapoda</taxon>
        <taxon>Insecta</taxon>
        <taxon>Pterygota</taxon>
        <taxon>Neoptera</taxon>
        <taxon>Endopterygota</taxon>
        <taxon>Diptera</taxon>
        <taxon>Nematocera</taxon>
        <taxon>Sciaroidea</taxon>
        <taxon>Sciaridae</taxon>
        <taxon>Pseudolycoriella</taxon>
    </lineage>
</organism>
<keyword evidence="2 3" id="KW-0819">tRNA processing</keyword>
<reference evidence="4" key="1">
    <citation type="submission" date="2022-07" db="EMBL/GenBank/DDBJ databases">
        <authorList>
            <person name="Trinca V."/>
            <person name="Uliana J.V.C."/>
            <person name="Torres T.T."/>
            <person name="Ward R.J."/>
            <person name="Monesi N."/>
        </authorList>
    </citation>
    <scope>NUCLEOTIDE SEQUENCE</scope>
    <source>
        <strain evidence="4">HSMRA1968</strain>
        <tissue evidence="4">Whole embryos</tissue>
    </source>
</reference>
<dbReference type="Gene3D" id="3.40.50.620">
    <property type="entry name" value="HUPs"/>
    <property type="match status" value="1"/>
</dbReference>
<comment type="subcellular location">
    <subcellularLocation>
        <location evidence="3">Cytoplasm</location>
    </subcellularLocation>
</comment>
<dbReference type="EMBL" id="WJQU01000002">
    <property type="protein sequence ID" value="KAJ6641262.1"/>
    <property type="molecule type" value="Genomic_DNA"/>
</dbReference>
<sequence length="395" mass="44881">MCSNVEDGTLVSMSRAEDEPLYLDEICKKCNESKVAVKLKFKEAQCENCFLAYVRHKFRASLGSTKIVGRGATILIVYDGRRKSSVLLDMLRFAFFQDAYKKLHFEPHVLYIDDSALFNLTDEQRNSRLQRIDVLLERFGFKSYGTSIADTSHRVLSYKEYMKSSVQNDQVNDLRAKLGPTVSHTSSNDYIQNIRTNIIRNVASHLNANFAFTSEIESDLAKIFLTNITLGRGGSVCQDIAFCDTRGNVPIIRPIRNLDIVEVEHYIKFNKIDCLDDEDVQLDDLFEKSLQNVTKSFVDELQSNFPSTISTIFRTGDKISGITVDKNCIVDEGNCTFCWSGIPSQKSETIQALEYSRFVSENVSANRSNFVRERSVDESKLCYGCKNIFKDVSMT</sequence>
<dbReference type="GO" id="GO:0016779">
    <property type="term" value="F:nucleotidyltransferase activity"/>
    <property type="evidence" value="ECO:0007669"/>
    <property type="project" value="UniProtKB-UniRule"/>
</dbReference>
<dbReference type="OrthoDB" id="25129at2759"/>
<dbReference type="InterPro" id="IPR014729">
    <property type="entry name" value="Rossmann-like_a/b/a_fold"/>
</dbReference>
<dbReference type="GO" id="GO:0016783">
    <property type="term" value="F:sulfurtransferase activity"/>
    <property type="evidence" value="ECO:0007669"/>
    <property type="project" value="TreeGrafter"/>
</dbReference>
<dbReference type="PANTHER" id="PTHR20882:SF14">
    <property type="entry name" value="CYTOPLASMIC TRNA 2-THIOLATION PROTEIN 2"/>
    <property type="match status" value="1"/>
</dbReference>
<dbReference type="InterPro" id="IPR019407">
    <property type="entry name" value="CTU2"/>
</dbReference>
<comment type="caution">
    <text evidence="4">The sequence shown here is derived from an EMBL/GenBank/DDBJ whole genome shotgun (WGS) entry which is preliminary data.</text>
</comment>
<proteinExistence type="inferred from homology"/>
<comment type="pathway">
    <text evidence="3">tRNA modification; 5-methoxycarbonylmethyl-2-thiouridine-tRNA biosynthesis.</text>
</comment>
<dbReference type="SUPFAM" id="SSF52402">
    <property type="entry name" value="Adenine nucleotide alpha hydrolases-like"/>
    <property type="match status" value="1"/>
</dbReference>
<dbReference type="GO" id="GO:0000049">
    <property type="term" value="F:tRNA binding"/>
    <property type="evidence" value="ECO:0007669"/>
    <property type="project" value="InterPro"/>
</dbReference>
<dbReference type="AlphaFoldDB" id="A0A9Q0S0R4"/>
<keyword evidence="1 3" id="KW-0963">Cytoplasm</keyword>
<keyword evidence="5" id="KW-1185">Reference proteome</keyword>
<gene>
    <name evidence="4" type="ORF">Bhyg_06197</name>
</gene>
<evidence type="ECO:0000313" key="4">
    <source>
        <dbReference type="EMBL" id="KAJ6641262.1"/>
    </source>
</evidence>
<dbReference type="GO" id="GO:0005829">
    <property type="term" value="C:cytosol"/>
    <property type="evidence" value="ECO:0007669"/>
    <property type="project" value="TreeGrafter"/>
</dbReference>
<dbReference type="Proteomes" id="UP001151699">
    <property type="component" value="Chromosome B"/>
</dbReference>
<evidence type="ECO:0000256" key="1">
    <source>
        <dbReference type="ARBA" id="ARBA00022490"/>
    </source>
</evidence>
<evidence type="ECO:0000313" key="5">
    <source>
        <dbReference type="Proteomes" id="UP001151699"/>
    </source>
</evidence>
<dbReference type="GO" id="GO:0002143">
    <property type="term" value="P:tRNA wobble position uridine thiolation"/>
    <property type="evidence" value="ECO:0007669"/>
    <property type="project" value="TreeGrafter"/>
</dbReference>
<protein>
    <recommendedName>
        <fullName evidence="3">Cytoplasmic tRNA 2-thiolation protein 2</fullName>
    </recommendedName>
</protein>
<evidence type="ECO:0000256" key="3">
    <source>
        <dbReference type="HAMAP-Rule" id="MF_03054"/>
    </source>
</evidence>
<dbReference type="HAMAP" id="MF_03054">
    <property type="entry name" value="CTU2"/>
    <property type="match status" value="1"/>
</dbReference>
<comment type="similarity">
    <text evidence="3">Belongs to the CTU2/NCS2 family.</text>
</comment>
<evidence type="ECO:0000256" key="2">
    <source>
        <dbReference type="ARBA" id="ARBA00022694"/>
    </source>
</evidence>
<dbReference type="PANTHER" id="PTHR20882">
    <property type="entry name" value="CYTOPLASMIC TRNA 2-THIOLATION PROTEIN 2"/>
    <property type="match status" value="1"/>
</dbReference>
<accession>A0A9Q0S0R4</accession>
<name>A0A9Q0S0R4_9DIPT</name>
<dbReference type="Pfam" id="PF10288">
    <property type="entry name" value="CTU2"/>
    <property type="match status" value="1"/>
</dbReference>
<dbReference type="GO" id="GO:0032447">
    <property type="term" value="P:protein urmylation"/>
    <property type="evidence" value="ECO:0007669"/>
    <property type="project" value="UniProtKB-UniRule"/>
</dbReference>
<comment type="function">
    <text evidence="3">Plays a central role in 2-thiolation of mcm(5)S(2)U at tRNA wobble positions of tRNA(Lys), tRNA(Glu) and tRNA(Gln). May act by forming a heterodimer with NCS6/CTU1 that ligates sulfur from thiocarboxylated URM1 onto the uridine of tRNAs at wobble position.</text>
</comment>